<sequence length="452" mass="49465">MTRVGPGARPNVLLVMADQLGAHVLDRDRAGVRTPHLDRLRASGATFENAYVSFPLCVPARASLLTGRMPHEVGVMSNRHADVVEPGTRPDSLGHLLSGAGYDCAYAGKWHATTPEPPHDAGFDVIHPFGDVGLVDACTSWIAGRAVTDDPFLLVASFDDPHTICEFARNQPLPYGDIVLGDVRDAPPLPANFAPAPFESQAVRDEQSRAAQSYGTLDYSPDDWRQYRFAYRRLIERFDDALGVLLDGLDAAGLTESTIVIVTSDHGDGDGAHRWNQKTALFEECVRVPLIVSGPGVTPGSRRARVSASIDILPSVLAWAQTATPEDLPGHALPVEHAGESDATASRSIVVETLFDQDAPPRTRGRALYHGAYKYVVYSWGRYREQLFDIEADPGERRNLAVESAFDAMREEMRMRLLEWCLATDDQGFLKVLVLPADAPAGTQREIFARPY</sequence>
<dbReference type="Proteomes" id="UP001142325">
    <property type="component" value="Unassembled WGS sequence"/>
</dbReference>
<dbReference type="InterPro" id="IPR017850">
    <property type="entry name" value="Alkaline_phosphatase_core_sf"/>
</dbReference>
<feature type="domain" description="Sulfatase N-terminal" evidence="2">
    <location>
        <begin position="10"/>
        <end position="113"/>
    </location>
</feature>
<dbReference type="Gene3D" id="3.40.720.10">
    <property type="entry name" value="Alkaline Phosphatase, subunit A"/>
    <property type="match status" value="1"/>
</dbReference>
<dbReference type="EMBL" id="BSET01000001">
    <property type="protein sequence ID" value="GLK01333.1"/>
    <property type="molecule type" value="Genomic_DNA"/>
</dbReference>
<reference evidence="3" key="2">
    <citation type="submission" date="2023-01" db="EMBL/GenBank/DDBJ databases">
        <authorList>
            <person name="Sun Q."/>
            <person name="Evtushenko L."/>
        </authorList>
    </citation>
    <scope>NUCLEOTIDE SEQUENCE</scope>
    <source>
        <strain evidence="3">VKM Ac-1958</strain>
    </source>
</reference>
<name>A0A9W6HR45_9MICO</name>
<dbReference type="GO" id="GO:0004065">
    <property type="term" value="F:arylsulfatase activity"/>
    <property type="evidence" value="ECO:0007669"/>
    <property type="project" value="TreeGrafter"/>
</dbReference>
<dbReference type="SUPFAM" id="SSF53649">
    <property type="entry name" value="Alkaline phosphatase-like"/>
    <property type="match status" value="1"/>
</dbReference>
<proteinExistence type="inferred from homology"/>
<dbReference type="InterPro" id="IPR000917">
    <property type="entry name" value="Sulfatase_N"/>
</dbReference>
<evidence type="ECO:0000313" key="3">
    <source>
        <dbReference type="EMBL" id="GLK01333.1"/>
    </source>
</evidence>
<evidence type="ECO:0000256" key="1">
    <source>
        <dbReference type="ARBA" id="ARBA00008779"/>
    </source>
</evidence>
<accession>A0A9W6HR45</accession>
<dbReference type="PANTHER" id="PTHR42693:SF33">
    <property type="entry name" value="ARYLSULFATASE"/>
    <property type="match status" value="1"/>
</dbReference>
<evidence type="ECO:0000313" key="4">
    <source>
        <dbReference type="Proteomes" id="UP001142325"/>
    </source>
</evidence>
<comment type="similarity">
    <text evidence="1">Belongs to the sulfatase family.</text>
</comment>
<protein>
    <submittedName>
        <fullName evidence="3">Sulfatase</fullName>
    </submittedName>
</protein>
<dbReference type="AlphaFoldDB" id="A0A9W6HR45"/>
<evidence type="ECO:0000259" key="2">
    <source>
        <dbReference type="Pfam" id="PF00884"/>
    </source>
</evidence>
<feature type="domain" description="Sulfatase N-terminal" evidence="2">
    <location>
        <begin position="137"/>
        <end position="321"/>
    </location>
</feature>
<organism evidence="3 4">
    <name type="scientific">Microbacterium keratanolyticum</name>
    <dbReference type="NCBI Taxonomy" id="67574"/>
    <lineage>
        <taxon>Bacteria</taxon>
        <taxon>Bacillati</taxon>
        <taxon>Actinomycetota</taxon>
        <taxon>Actinomycetes</taxon>
        <taxon>Micrococcales</taxon>
        <taxon>Microbacteriaceae</taxon>
        <taxon>Microbacterium</taxon>
    </lineage>
</organism>
<dbReference type="InterPro" id="IPR050738">
    <property type="entry name" value="Sulfatase"/>
</dbReference>
<dbReference type="RefSeq" id="WP_204938983.1">
    <property type="nucleotide sequence ID" value="NZ_BAAAUM010000001.1"/>
</dbReference>
<dbReference type="Pfam" id="PF00884">
    <property type="entry name" value="Sulfatase"/>
    <property type="match status" value="2"/>
</dbReference>
<comment type="caution">
    <text evidence="3">The sequence shown here is derived from an EMBL/GenBank/DDBJ whole genome shotgun (WGS) entry which is preliminary data.</text>
</comment>
<dbReference type="PANTHER" id="PTHR42693">
    <property type="entry name" value="ARYLSULFATASE FAMILY MEMBER"/>
    <property type="match status" value="1"/>
</dbReference>
<reference evidence="3" key="1">
    <citation type="journal article" date="2014" name="Int. J. Syst. Evol. Microbiol.">
        <title>Complete genome sequence of Corynebacterium casei LMG S-19264T (=DSM 44701T), isolated from a smear-ripened cheese.</title>
        <authorList>
            <consortium name="US DOE Joint Genome Institute (JGI-PGF)"/>
            <person name="Walter F."/>
            <person name="Albersmeier A."/>
            <person name="Kalinowski J."/>
            <person name="Ruckert C."/>
        </authorList>
    </citation>
    <scope>NUCLEOTIDE SEQUENCE</scope>
    <source>
        <strain evidence="3">VKM Ac-1958</strain>
    </source>
</reference>
<keyword evidence="4" id="KW-1185">Reference proteome</keyword>
<gene>
    <name evidence="3" type="ORF">GCM10017596_10480</name>
</gene>